<reference evidence="1" key="2">
    <citation type="submission" date="2021-04" db="EMBL/GenBank/DDBJ databases">
        <authorList>
            <person name="Gilroy R."/>
        </authorList>
    </citation>
    <scope>NUCLEOTIDE SEQUENCE</scope>
    <source>
        <strain evidence="1">1282</strain>
    </source>
</reference>
<gene>
    <name evidence="1" type="ORF">H9838_08595</name>
</gene>
<dbReference type="EMBL" id="DXDU01000135">
    <property type="protein sequence ID" value="HIY27213.1"/>
    <property type="molecule type" value="Genomic_DNA"/>
</dbReference>
<name>A0A9D1YH91_9FIRM</name>
<comment type="caution">
    <text evidence="1">The sequence shown here is derived from an EMBL/GenBank/DDBJ whole genome shotgun (WGS) entry which is preliminary data.</text>
</comment>
<sequence length="85" mass="9575">MFLHLGQNTLVDDRTVIGVFDLDNSTVSKHTRAFLARAQREDRVVSVSQELPKSFVVCRDQDGDWVYLSQLSPATLLRRAQGLEG</sequence>
<proteinExistence type="predicted"/>
<dbReference type="Pfam" id="PF04025">
    <property type="entry name" value="RemA-like"/>
    <property type="match status" value="1"/>
</dbReference>
<evidence type="ECO:0000313" key="1">
    <source>
        <dbReference type="EMBL" id="HIY27213.1"/>
    </source>
</evidence>
<protein>
    <submittedName>
        <fullName evidence="1">DUF370 domain-containing protein</fullName>
    </submittedName>
</protein>
<reference evidence="1" key="1">
    <citation type="journal article" date="2021" name="PeerJ">
        <title>Extensive microbial diversity within the chicken gut microbiome revealed by metagenomics and culture.</title>
        <authorList>
            <person name="Gilroy R."/>
            <person name="Ravi A."/>
            <person name="Getino M."/>
            <person name="Pursley I."/>
            <person name="Horton D.L."/>
            <person name="Alikhan N.F."/>
            <person name="Baker D."/>
            <person name="Gharbi K."/>
            <person name="Hall N."/>
            <person name="Watson M."/>
            <person name="Adriaenssens E.M."/>
            <person name="Foster-Nyarko E."/>
            <person name="Jarju S."/>
            <person name="Secka A."/>
            <person name="Antonio M."/>
            <person name="Oren A."/>
            <person name="Chaudhuri R.R."/>
            <person name="La Ragione R."/>
            <person name="Hildebrand F."/>
            <person name="Pallen M.J."/>
        </authorList>
    </citation>
    <scope>NUCLEOTIDE SEQUENCE</scope>
    <source>
        <strain evidence="1">1282</strain>
    </source>
</reference>
<dbReference type="NCBIfam" id="NF046065">
    <property type="entry name" value="MtxRegRemB"/>
    <property type="match status" value="1"/>
</dbReference>
<organism evidence="1 2">
    <name type="scientific">Candidatus Acutalibacter pullistercoris</name>
    <dbReference type="NCBI Taxonomy" id="2838418"/>
    <lineage>
        <taxon>Bacteria</taxon>
        <taxon>Bacillati</taxon>
        <taxon>Bacillota</taxon>
        <taxon>Clostridia</taxon>
        <taxon>Eubacteriales</taxon>
        <taxon>Acutalibacteraceae</taxon>
        <taxon>Acutalibacter</taxon>
    </lineage>
</organism>
<dbReference type="Proteomes" id="UP000823915">
    <property type="component" value="Unassembled WGS sequence"/>
</dbReference>
<dbReference type="InterPro" id="IPR007169">
    <property type="entry name" value="RemA-like"/>
</dbReference>
<evidence type="ECO:0000313" key="2">
    <source>
        <dbReference type="Proteomes" id="UP000823915"/>
    </source>
</evidence>
<accession>A0A9D1YH91</accession>
<dbReference type="AlphaFoldDB" id="A0A9D1YH91"/>